<evidence type="ECO:0000256" key="1">
    <source>
        <dbReference type="ARBA" id="ARBA00010768"/>
    </source>
</evidence>
<dbReference type="GO" id="GO:0004439">
    <property type="term" value="F:phosphatidylinositol-4,5-bisphosphate 5-phosphatase activity"/>
    <property type="evidence" value="ECO:0007669"/>
    <property type="project" value="TreeGrafter"/>
</dbReference>
<comment type="similarity">
    <text evidence="1">Belongs to the inositol polyphosphate 5-phosphatase family.</text>
</comment>
<organism evidence="5 6">
    <name type="scientific">Cymbomonas tetramitiformis</name>
    <dbReference type="NCBI Taxonomy" id="36881"/>
    <lineage>
        <taxon>Eukaryota</taxon>
        <taxon>Viridiplantae</taxon>
        <taxon>Chlorophyta</taxon>
        <taxon>Pyramimonadophyceae</taxon>
        <taxon>Pyramimonadales</taxon>
        <taxon>Pyramimonadaceae</taxon>
        <taxon>Cymbomonas</taxon>
    </lineage>
</organism>
<dbReference type="Proteomes" id="UP001190700">
    <property type="component" value="Unassembled WGS sequence"/>
</dbReference>
<dbReference type="InterPro" id="IPR036691">
    <property type="entry name" value="Endo/exonu/phosph_ase_sf"/>
</dbReference>
<evidence type="ECO:0000313" key="6">
    <source>
        <dbReference type="Proteomes" id="UP001190700"/>
    </source>
</evidence>
<dbReference type="AlphaFoldDB" id="A0AAE0L1Z3"/>
<dbReference type="InterPro" id="IPR000300">
    <property type="entry name" value="IPPc"/>
</dbReference>
<keyword evidence="2" id="KW-0378">Hydrolase</keyword>
<feature type="region of interest" description="Disordered" evidence="3">
    <location>
        <begin position="202"/>
        <end position="229"/>
    </location>
</feature>
<gene>
    <name evidence="5" type="ORF">CYMTET_22671</name>
</gene>
<protein>
    <recommendedName>
        <fullName evidence="4">Inositol polyphosphate-related phosphatase domain-containing protein</fullName>
    </recommendedName>
</protein>
<feature type="region of interest" description="Disordered" evidence="3">
    <location>
        <begin position="29"/>
        <end position="50"/>
    </location>
</feature>
<comment type="caution">
    <text evidence="5">The sequence shown here is derived from an EMBL/GenBank/DDBJ whole genome shotgun (WGS) entry which is preliminary data.</text>
</comment>
<feature type="region of interest" description="Disordered" evidence="3">
    <location>
        <begin position="309"/>
        <end position="332"/>
    </location>
</feature>
<feature type="domain" description="Inositol polyphosphate-related phosphatase" evidence="4">
    <location>
        <begin position="234"/>
        <end position="307"/>
    </location>
</feature>
<name>A0AAE0L1Z3_9CHLO</name>
<feature type="domain" description="Inositol polyphosphate-related phosphatase" evidence="4">
    <location>
        <begin position="109"/>
        <end position="178"/>
    </location>
</feature>
<accession>A0AAE0L1Z3</accession>
<evidence type="ECO:0000256" key="3">
    <source>
        <dbReference type="SAM" id="MobiDB-lite"/>
    </source>
</evidence>
<evidence type="ECO:0000256" key="2">
    <source>
        <dbReference type="ARBA" id="ARBA00022801"/>
    </source>
</evidence>
<evidence type="ECO:0000313" key="5">
    <source>
        <dbReference type="EMBL" id="KAK3268849.1"/>
    </source>
</evidence>
<keyword evidence="6" id="KW-1185">Reference proteome</keyword>
<dbReference type="Gene3D" id="3.60.10.10">
    <property type="entry name" value="Endonuclease/exonuclease/phosphatase"/>
    <property type="match status" value="1"/>
</dbReference>
<proteinExistence type="inferred from homology"/>
<dbReference type="PANTHER" id="PTHR45666:SF22">
    <property type="entry name" value="TYPE I INOSITOL POLYPHOSPHATE 5-PHOSPHATASE 4"/>
    <property type="match status" value="1"/>
</dbReference>
<dbReference type="InterPro" id="IPR045849">
    <property type="entry name" value="IP5P_plant"/>
</dbReference>
<evidence type="ECO:0000259" key="4">
    <source>
        <dbReference type="Pfam" id="PF22669"/>
    </source>
</evidence>
<dbReference type="PANTHER" id="PTHR45666">
    <property type="entry name" value="TYPE IV INOSITOL POLYPHOSPHATE 5-PHOSPHATASE 9"/>
    <property type="match status" value="1"/>
</dbReference>
<dbReference type="GO" id="GO:0004445">
    <property type="term" value="F:inositol-polyphosphate 5-phosphatase activity"/>
    <property type="evidence" value="ECO:0007669"/>
    <property type="project" value="InterPro"/>
</dbReference>
<dbReference type="Pfam" id="PF22669">
    <property type="entry name" value="Exo_endo_phos2"/>
    <property type="match status" value="2"/>
</dbReference>
<sequence length="332" mass="36134">MFQRNKHRFSQLKSPKFSDVRSFKVPSFGRGAEMSKGSEELKPSFTDPAIEGQPVAMKNLSMTGDSAPIQYISKSDWLSRQRSPAVREHFLQTPSSSYTGTQELRLFVGTWNVAGRTPARDLNLKDWLDPQEDADILVVGFQEIVPLNGANTLFGTETNSVDVWERCVDAALNDARKPPECTAALADDLLGLDTQWTTGAHTTQEATKGSTHGEYPPAEQPTGSGWSEFDCDRPQQEYVRLGGKQLVGIYMSVWVKRKLAGAVRGIDWCTVACGFGGYLGNKGAVAMRMQVYESPVCFICAHLQSGEAPGASFPPAPPTSAGRSAPPLESPA</sequence>
<dbReference type="EMBL" id="LGRX02011530">
    <property type="protein sequence ID" value="KAK3268849.1"/>
    <property type="molecule type" value="Genomic_DNA"/>
</dbReference>
<reference evidence="5 6" key="1">
    <citation type="journal article" date="2015" name="Genome Biol. Evol.">
        <title>Comparative Genomics of a Bacterivorous Green Alga Reveals Evolutionary Causalities and Consequences of Phago-Mixotrophic Mode of Nutrition.</title>
        <authorList>
            <person name="Burns J.A."/>
            <person name="Paasch A."/>
            <person name="Narechania A."/>
            <person name="Kim E."/>
        </authorList>
    </citation>
    <scope>NUCLEOTIDE SEQUENCE [LARGE SCALE GENOMIC DNA]</scope>
    <source>
        <strain evidence="5 6">PLY_AMNH</strain>
    </source>
</reference>
<dbReference type="GO" id="GO:0046856">
    <property type="term" value="P:phosphatidylinositol dephosphorylation"/>
    <property type="evidence" value="ECO:0007669"/>
    <property type="project" value="InterPro"/>
</dbReference>
<dbReference type="GO" id="GO:0034485">
    <property type="term" value="F:phosphatidylinositol-3,4,5-trisphosphate 5-phosphatase activity"/>
    <property type="evidence" value="ECO:0007669"/>
    <property type="project" value="TreeGrafter"/>
</dbReference>
<dbReference type="SUPFAM" id="SSF56219">
    <property type="entry name" value="DNase I-like"/>
    <property type="match status" value="1"/>
</dbReference>